<evidence type="ECO:0000259" key="1">
    <source>
        <dbReference type="PROSITE" id="PS50943"/>
    </source>
</evidence>
<evidence type="ECO:0000313" key="3">
    <source>
        <dbReference type="Proteomes" id="UP000515789"/>
    </source>
</evidence>
<dbReference type="SMART" id="SM00530">
    <property type="entry name" value="HTH_XRE"/>
    <property type="match status" value="1"/>
</dbReference>
<proteinExistence type="predicted"/>
<dbReference type="EMBL" id="CP039126">
    <property type="protein sequence ID" value="QMW80983.1"/>
    <property type="molecule type" value="Genomic_DNA"/>
</dbReference>
<dbReference type="CDD" id="cd00093">
    <property type="entry name" value="HTH_XRE"/>
    <property type="match status" value="1"/>
</dbReference>
<feature type="domain" description="HTH cro/C1-type" evidence="1">
    <location>
        <begin position="7"/>
        <end position="62"/>
    </location>
</feature>
<protein>
    <submittedName>
        <fullName evidence="2">XRE family transcriptional regulator</fullName>
    </submittedName>
</protein>
<dbReference type="Proteomes" id="UP000515789">
    <property type="component" value="Chromosome"/>
</dbReference>
<reference evidence="2 3" key="1">
    <citation type="submission" date="2019-04" db="EMBL/GenBank/DDBJ databases">
        <authorList>
            <person name="Schori C."/>
            <person name="Ahrens C."/>
        </authorList>
    </citation>
    <scope>NUCLEOTIDE SEQUENCE [LARGE SCALE GENOMIC DNA]</scope>
    <source>
        <strain evidence="2 3">DSM 2950</strain>
    </source>
</reference>
<accession>A0A7G5N290</accession>
<gene>
    <name evidence="2" type="ORF">E5259_27340</name>
</gene>
<sequence>MTLGERIKVILSERNLKQVDFATTLGVSANYVNLLVNGKKDKISETLAKLIEETYGYSARWIMSGEGDKISTPSLTTIKIEFIKKIQKMSDEEIAALLAFSKSFDNIKDEFGLKD</sequence>
<dbReference type="Pfam" id="PF01381">
    <property type="entry name" value="HTH_3"/>
    <property type="match status" value="1"/>
</dbReference>
<dbReference type="GO" id="GO:0003677">
    <property type="term" value="F:DNA binding"/>
    <property type="evidence" value="ECO:0007669"/>
    <property type="project" value="InterPro"/>
</dbReference>
<dbReference type="AlphaFoldDB" id="A0A7G5N290"/>
<dbReference type="InterPro" id="IPR010982">
    <property type="entry name" value="Lambda_DNA-bd_dom_sf"/>
</dbReference>
<dbReference type="Gene3D" id="1.10.260.40">
    <property type="entry name" value="lambda repressor-like DNA-binding domains"/>
    <property type="match status" value="1"/>
</dbReference>
<organism evidence="2 3">
    <name type="scientific">Blautia producta</name>
    <dbReference type="NCBI Taxonomy" id="33035"/>
    <lineage>
        <taxon>Bacteria</taxon>
        <taxon>Bacillati</taxon>
        <taxon>Bacillota</taxon>
        <taxon>Clostridia</taxon>
        <taxon>Lachnospirales</taxon>
        <taxon>Lachnospiraceae</taxon>
        <taxon>Blautia</taxon>
    </lineage>
</organism>
<dbReference type="PROSITE" id="PS50943">
    <property type="entry name" value="HTH_CROC1"/>
    <property type="match status" value="1"/>
</dbReference>
<dbReference type="SUPFAM" id="SSF47413">
    <property type="entry name" value="lambda repressor-like DNA-binding domains"/>
    <property type="match status" value="1"/>
</dbReference>
<name>A0A7G5N290_9FIRM</name>
<dbReference type="InterPro" id="IPR001387">
    <property type="entry name" value="Cro/C1-type_HTH"/>
</dbReference>
<evidence type="ECO:0000313" key="2">
    <source>
        <dbReference type="EMBL" id="QMW80983.1"/>
    </source>
</evidence>
<dbReference type="RefSeq" id="WP_018597015.1">
    <property type="nucleotide sequence ID" value="NZ_CABLBP010000005.1"/>
</dbReference>